<organism evidence="1 2">
    <name type="scientific">Magnetospirillum moscoviense</name>
    <dbReference type="NCBI Taxonomy" id="1437059"/>
    <lineage>
        <taxon>Bacteria</taxon>
        <taxon>Pseudomonadati</taxon>
        <taxon>Pseudomonadota</taxon>
        <taxon>Alphaproteobacteria</taxon>
        <taxon>Rhodospirillales</taxon>
        <taxon>Rhodospirillaceae</taxon>
        <taxon>Magnetospirillum</taxon>
    </lineage>
</organism>
<dbReference type="Proteomes" id="UP000078543">
    <property type="component" value="Unassembled WGS sequence"/>
</dbReference>
<keyword evidence="2" id="KW-1185">Reference proteome</keyword>
<dbReference type="STRING" id="1437059.A6A05_17945"/>
<accession>A0A178M5G5</accession>
<evidence type="ECO:0000313" key="1">
    <source>
        <dbReference type="EMBL" id="OAN43803.1"/>
    </source>
</evidence>
<dbReference type="EMBL" id="LWQU01000206">
    <property type="protein sequence ID" value="OAN43803.1"/>
    <property type="molecule type" value="Genomic_DNA"/>
</dbReference>
<proteinExistence type="predicted"/>
<comment type="caution">
    <text evidence="1">The sequence shown here is derived from an EMBL/GenBank/DDBJ whole genome shotgun (WGS) entry which is preliminary data.</text>
</comment>
<protein>
    <submittedName>
        <fullName evidence="1">Uncharacterized protein</fullName>
    </submittedName>
</protein>
<sequence length="79" mass="8286">MKIIGRWTEASDRAIKNWLAGRSVPSGFHLVVLMMKSDAVLKVVMAAAGRESYSAATICAGSEAAGIVTPSAMAMSEDI</sequence>
<evidence type="ECO:0000313" key="2">
    <source>
        <dbReference type="Proteomes" id="UP000078543"/>
    </source>
</evidence>
<reference evidence="1 2" key="1">
    <citation type="submission" date="2016-04" db="EMBL/GenBank/DDBJ databases">
        <title>Draft genome sequence of freshwater magnetotactic bacteria Magnetospirillum marisnigri SP-1 and Magnetospirillum moscoviense BB-1.</title>
        <authorList>
            <person name="Koziaeva V."/>
            <person name="Dziuba M.V."/>
            <person name="Ivanov T.M."/>
            <person name="Kuznetsov B."/>
            <person name="Grouzdev D.S."/>
        </authorList>
    </citation>
    <scope>NUCLEOTIDE SEQUENCE [LARGE SCALE GENOMIC DNA]</scope>
    <source>
        <strain evidence="1 2">BB-1</strain>
    </source>
</reference>
<dbReference type="AlphaFoldDB" id="A0A178M5G5"/>
<gene>
    <name evidence="1" type="ORF">A6A05_17945</name>
</gene>
<name>A0A178M5G5_9PROT</name>